<accession>A0A9P4WQN3</accession>
<dbReference type="Pfam" id="PF00293">
    <property type="entry name" value="NUDIX"/>
    <property type="match status" value="1"/>
</dbReference>
<dbReference type="SUPFAM" id="SSF55811">
    <property type="entry name" value="Nudix"/>
    <property type="match status" value="1"/>
</dbReference>
<dbReference type="AlphaFoldDB" id="A0A9P4WQN3"/>
<dbReference type="PANTHER" id="PTHR43736:SF1">
    <property type="entry name" value="DIHYDRONEOPTERIN TRIPHOSPHATE DIPHOSPHATASE"/>
    <property type="match status" value="1"/>
</dbReference>
<dbReference type="PANTHER" id="PTHR43736">
    <property type="entry name" value="ADP-RIBOSE PYROPHOSPHATASE"/>
    <property type="match status" value="1"/>
</dbReference>
<dbReference type="InterPro" id="IPR000086">
    <property type="entry name" value="NUDIX_hydrolase_dom"/>
</dbReference>
<dbReference type="EMBL" id="SWKV01000029">
    <property type="protein sequence ID" value="KAF3039729.1"/>
    <property type="molecule type" value="Genomic_DNA"/>
</dbReference>
<evidence type="ECO:0000259" key="1">
    <source>
        <dbReference type="PROSITE" id="PS51462"/>
    </source>
</evidence>
<gene>
    <name evidence="2" type="ORF">E8E12_005888</name>
</gene>
<reference evidence="2" key="1">
    <citation type="submission" date="2019-04" db="EMBL/GenBank/DDBJ databases">
        <title>Sequencing of skin fungus with MAO and IRED activity.</title>
        <authorList>
            <person name="Marsaioli A.J."/>
            <person name="Bonatto J.M.C."/>
            <person name="Reis Junior O."/>
        </authorList>
    </citation>
    <scope>NUCLEOTIDE SEQUENCE</scope>
    <source>
        <strain evidence="2">28M1</strain>
    </source>
</reference>
<proteinExistence type="predicted"/>
<dbReference type="PROSITE" id="PS51462">
    <property type="entry name" value="NUDIX"/>
    <property type="match status" value="1"/>
</dbReference>
<protein>
    <recommendedName>
        <fullName evidence="1">Nudix hydrolase domain-containing protein</fullName>
    </recommendedName>
</protein>
<dbReference type="CDD" id="cd02883">
    <property type="entry name" value="NUDIX_Hydrolase"/>
    <property type="match status" value="1"/>
</dbReference>
<evidence type="ECO:0000313" key="3">
    <source>
        <dbReference type="Proteomes" id="UP000758155"/>
    </source>
</evidence>
<feature type="domain" description="Nudix hydrolase" evidence="1">
    <location>
        <begin position="34"/>
        <end position="174"/>
    </location>
</feature>
<comment type="caution">
    <text evidence="2">The sequence shown here is derived from an EMBL/GenBank/DDBJ whole genome shotgun (WGS) entry which is preliminary data.</text>
</comment>
<organism evidence="2 3">
    <name type="scientific">Didymella heteroderae</name>
    <dbReference type="NCBI Taxonomy" id="1769908"/>
    <lineage>
        <taxon>Eukaryota</taxon>
        <taxon>Fungi</taxon>
        <taxon>Dikarya</taxon>
        <taxon>Ascomycota</taxon>
        <taxon>Pezizomycotina</taxon>
        <taxon>Dothideomycetes</taxon>
        <taxon>Pleosporomycetidae</taxon>
        <taxon>Pleosporales</taxon>
        <taxon>Pleosporineae</taxon>
        <taxon>Didymellaceae</taxon>
        <taxon>Didymella</taxon>
    </lineage>
</organism>
<dbReference type="InterPro" id="IPR015797">
    <property type="entry name" value="NUDIX_hydrolase-like_dom_sf"/>
</dbReference>
<sequence>MTETPIYNFKYDDSVAEFAVSKDAYLEAHPDAAFKLVATAALVLNFSLPEPRILLLQRAASDSYPGKWEPPGGAVDDEDLSILHAAARELWEETGLQASHIGGLVGDPRFFSRSNGDQICRFTFAVHVLSENGSVLTAKLDPKEHQAHVWATEAEIKAGSTGVTQLEFVQDEVKRTVLSAFSRA</sequence>
<dbReference type="Gene3D" id="3.90.79.10">
    <property type="entry name" value="Nucleoside Triphosphate Pyrophosphohydrolase"/>
    <property type="match status" value="1"/>
</dbReference>
<name>A0A9P4WQN3_9PLEO</name>
<dbReference type="OrthoDB" id="276276at2759"/>
<keyword evidence="3" id="KW-1185">Reference proteome</keyword>
<evidence type="ECO:0000313" key="2">
    <source>
        <dbReference type="EMBL" id="KAF3039729.1"/>
    </source>
</evidence>
<dbReference type="Proteomes" id="UP000758155">
    <property type="component" value="Unassembled WGS sequence"/>
</dbReference>